<organism evidence="1 2">
    <name type="scientific">Austropuccinia psidii MF-1</name>
    <dbReference type="NCBI Taxonomy" id="1389203"/>
    <lineage>
        <taxon>Eukaryota</taxon>
        <taxon>Fungi</taxon>
        <taxon>Dikarya</taxon>
        <taxon>Basidiomycota</taxon>
        <taxon>Pucciniomycotina</taxon>
        <taxon>Pucciniomycetes</taxon>
        <taxon>Pucciniales</taxon>
        <taxon>Sphaerophragmiaceae</taxon>
        <taxon>Austropuccinia</taxon>
    </lineage>
</organism>
<evidence type="ECO:0000313" key="1">
    <source>
        <dbReference type="EMBL" id="MBW0557931.1"/>
    </source>
</evidence>
<sequence length="101" mass="11561">MGDAIRENSDDDQDPIEELLLNYQEEAQLEIQDTQLEAGLQKDNDNKNLQKQTTDVQTFQLIITKGMEYINRTATKMNFCIENAQNPLIINRCADLPSNTN</sequence>
<dbReference type="EMBL" id="AVOT02066013">
    <property type="protein sequence ID" value="MBW0557931.1"/>
    <property type="molecule type" value="Genomic_DNA"/>
</dbReference>
<gene>
    <name evidence="1" type="ORF">O181_097646</name>
</gene>
<reference evidence="1" key="1">
    <citation type="submission" date="2021-03" db="EMBL/GenBank/DDBJ databases">
        <title>Draft genome sequence of rust myrtle Austropuccinia psidii MF-1, a brazilian biotype.</title>
        <authorList>
            <person name="Quecine M.C."/>
            <person name="Pachon D.M.R."/>
            <person name="Bonatelli M.L."/>
            <person name="Correr F.H."/>
            <person name="Franceschini L.M."/>
            <person name="Leite T.F."/>
            <person name="Margarido G.R.A."/>
            <person name="Almeida C.A."/>
            <person name="Ferrarezi J.A."/>
            <person name="Labate C.A."/>
        </authorList>
    </citation>
    <scope>NUCLEOTIDE SEQUENCE</scope>
    <source>
        <strain evidence="1">MF-1</strain>
    </source>
</reference>
<evidence type="ECO:0000313" key="2">
    <source>
        <dbReference type="Proteomes" id="UP000765509"/>
    </source>
</evidence>
<comment type="caution">
    <text evidence="1">The sequence shown here is derived from an EMBL/GenBank/DDBJ whole genome shotgun (WGS) entry which is preliminary data.</text>
</comment>
<keyword evidence="2" id="KW-1185">Reference proteome</keyword>
<accession>A0A9Q3PF97</accession>
<name>A0A9Q3PF97_9BASI</name>
<proteinExistence type="predicted"/>
<protein>
    <submittedName>
        <fullName evidence="1">Uncharacterized protein</fullName>
    </submittedName>
</protein>
<dbReference type="AlphaFoldDB" id="A0A9Q3PF97"/>
<dbReference type="Proteomes" id="UP000765509">
    <property type="component" value="Unassembled WGS sequence"/>
</dbReference>